<name>A0A433TW38_ELYCH</name>
<evidence type="ECO:0000313" key="6">
    <source>
        <dbReference type="EMBL" id="RUS85752.1"/>
    </source>
</evidence>
<evidence type="ECO:0000256" key="3">
    <source>
        <dbReference type="ARBA" id="ARBA00022989"/>
    </source>
</evidence>
<dbReference type="GO" id="GO:0016020">
    <property type="term" value="C:membrane"/>
    <property type="evidence" value="ECO:0007669"/>
    <property type="project" value="UniProtKB-SubCell"/>
</dbReference>
<dbReference type="PANTHER" id="PTHR23423">
    <property type="entry name" value="ORGANIC SOLUTE TRANSPORTER-RELATED"/>
    <property type="match status" value="1"/>
</dbReference>
<proteinExistence type="predicted"/>
<feature type="transmembrane region" description="Helical" evidence="5">
    <location>
        <begin position="49"/>
        <end position="69"/>
    </location>
</feature>
<dbReference type="SMART" id="SM01417">
    <property type="entry name" value="Solute_trans_a"/>
    <property type="match status" value="1"/>
</dbReference>
<keyword evidence="3 5" id="KW-1133">Transmembrane helix</keyword>
<dbReference type="OrthoDB" id="5832279at2759"/>
<reference evidence="6 7" key="1">
    <citation type="submission" date="2019-01" db="EMBL/GenBank/DDBJ databases">
        <title>A draft genome assembly of the solar-powered sea slug Elysia chlorotica.</title>
        <authorList>
            <person name="Cai H."/>
            <person name="Li Q."/>
            <person name="Fang X."/>
            <person name="Li J."/>
            <person name="Curtis N.E."/>
            <person name="Altenburger A."/>
            <person name="Shibata T."/>
            <person name="Feng M."/>
            <person name="Maeda T."/>
            <person name="Schwartz J.A."/>
            <person name="Shigenobu S."/>
            <person name="Lundholm N."/>
            <person name="Nishiyama T."/>
            <person name="Yang H."/>
            <person name="Hasebe M."/>
            <person name="Li S."/>
            <person name="Pierce S.K."/>
            <person name="Wang J."/>
        </authorList>
    </citation>
    <scope>NUCLEOTIDE SEQUENCE [LARGE SCALE GENOMIC DNA]</scope>
    <source>
        <strain evidence="6">EC2010</strain>
        <tissue evidence="6">Whole organism of an adult</tissue>
    </source>
</reference>
<comment type="subcellular location">
    <subcellularLocation>
        <location evidence="1">Membrane</location>
        <topology evidence="1">Multi-pass membrane protein</topology>
    </subcellularLocation>
</comment>
<evidence type="ECO:0000256" key="5">
    <source>
        <dbReference type="SAM" id="Phobius"/>
    </source>
</evidence>
<keyword evidence="7" id="KW-1185">Reference proteome</keyword>
<sequence>MTFYFGGKKKLLHRLKDDKLNLRTPPCCCCCCLPQIDVTERRFIVLKMLVLQAAIVLPLLNMASVVLWLDGKFESGTLSTDNAFPYLTVPSVISTLLSLYAYMILYRLCRAYLVPLSISVKFLSLQLVIVFTRLQGLVLNILAANEIPACRGALSTVVLSQTYKQILIILEMFLLSLMARRAYRHPHDQLATIGCAMIGDTEGAKPDEGQPTLESGAHTSNGAVEAAALSRLEANDDDDDSPQSKV</sequence>
<dbReference type="Proteomes" id="UP000271974">
    <property type="component" value="Unassembled WGS sequence"/>
</dbReference>
<organism evidence="6 7">
    <name type="scientific">Elysia chlorotica</name>
    <name type="common">Eastern emerald elysia</name>
    <name type="synonym">Sea slug</name>
    <dbReference type="NCBI Taxonomy" id="188477"/>
    <lineage>
        <taxon>Eukaryota</taxon>
        <taxon>Metazoa</taxon>
        <taxon>Spiralia</taxon>
        <taxon>Lophotrochozoa</taxon>
        <taxon>Mollusca</taxon>
        <taxon>Gastropoda</taxon>
        <taxon>Heterobranchia</taxon>
        <taxon>Euthyneura</taxon>
        <taxon>Panpulmonata</taxon>
        <taxon>Sacoglossa</taxon>
        <taxon>Placobranchoidea</taxon>
        <taxon>Plakobranchidae</taxon>
        <taxon>Elysia</taxon>
    </lineage>
</organism>
<keyword evidence="4 5" id="KW-0472">Membrane</keyword>
<keyword evidence="2 5" id="KW-0812">Transmembrane</keyword>
<feature type="transmembrane region" description="Helical" evidence="5">
    <location>
        <begin position="120"/>
        <end position="142"/>
    </location>
</feature>
<evidence type="ECO:0000256" key="1">
    <source>
        <dbReference type="ARBA" id="ARBA00004141"/>
    </source>
</evidence>
<evidence type="ECO:0000313" key="7">
    <source>
        <dbReference type="Proteomes" id="UP000271974"/>
    </source>
</evidence>
<protein>
    <submittedName>
        <fullName evidence="6">Uncharacterized protein</fullName>
    </submittedName>
</protein>
<accession>A0A433TW38</accession>
<gene>
    <name evidence="6" type="ORF">EGW08_006466</name>
</gene>
<feature type="transmembrane region" description="Helical" evidence="5">
    <location>
        <begin position="89"/>
        <end position="108"/>
    </location>
</feature>
<dbReference type="EMBL" id="RQTK01000160">
    <property type="protein sequence ID" value="RUS85752.1"/>
    <property type="molecule type" value="Genomic_DNA"/>
</dbReference>
<dbReference type="Pfam" id="PF03619">
    <property type="entry name" value="Solute_trans_a"/>
    <property type="match status" value="1"/>
</dbReference>
<dbReference type="InterPro" id="IPR005178">
    <property type="entry name" value="Ostalpha/TMEM184C"/>
</dbReference>
<dbReference type="AlphaFoldDB" id="A0A433TW38"/>
<evidence type="ECO:0000256" key="2">
    <source>
        <dbReference type="ARBA" id="ARBA00022692"/>
    </source>
</evidence>
<comment type="caution">
    <text evidence="6">The sequence shown here is derived from an EMBL/GenBank/DDBJ whole genome shotgun (WGS) entry which is preliminary data.</text>
</comment>
<evidence type="ECO:0000256" key="4">
    <source>
        <dbReference type="ARBA" id="ARBA00023136"/>
    </source>
</evidence>